<dbReference type="RefSeq" id="WP_345969187.1">
    <property type="nucleotide sequence ID" value="NZ_CP147920.1"/>
</dbReference>
<organism evidence="1 2">
    <name type="scientific">Sulfurimonas diazotrophicus</name>
    <dbReference type="NCBI Taxonomy" id="3131939"/>
    <lineage>
        <taxon>Bacteria</taxon>
        <taxon>Pseudomonadati</taxon>
        <taxon>Campylobacterota</taxon>
        <taxon>Epsilonproteobacteria</taxon>
        <taxon>Campylobacterales</taxon>
        <taxon>Sulfurimonadaceae</taxon>
        <taxon>Sulfurimonas</taxon>
    </lineage>
</organism>
<sequence>MTTKIIFSDGKVQFIDSADTAFCSKLKDAQSDKGINDLLSQHIGSFALCEEMDVGEVECTVDLLKKKQSSIKRMKRAFGGH</sequence>
<keyword evidence="2" id="KW-1185">Reference proteome</keyword>
<dbReference type="EMBL" id="CP147920">
    <property type="protein sequence ID" value="XAU14083.1"/>
    <property type="molecule type" value="Genomic_DNA"/>
</dbReference>
<protein>
    <submittedName>
        <fullName evidence="1">Uncharacterized protein</fullName>
    </submittedName>
</protein>
<gene>
    <name evidence="1" type="ORF">WCY31_07415</name>
</gene>
<evidence type="ECO:0000313" key="1">
    <source>
        <dbReference type="EMBL" id="XAU14083.1"/>
    </source>
</evidence>
<name>A0ABZ3H7K8_9BACT</name>
<accession>A0ABZ3H7K8</accession>
<evidence type="ECO:0000313" key="2">
    <source>
        <dbReference type="Proteomes" id="UP001447842"/>
    </source>
</evidence>
<dbReference type="Proteomes" id="UP001447842">
    <property type="component" value="Chromosome"/>
</dbReference>
<proteinExistence type="predicted"/>
<reference evidence="1 2" key="1">
    <citation type="submission" date="2024-03" db="EMBL/GenBank/DDBJ databases">
        <title>Sulfurimonas sp. HSL3-1.</title>
        <authorList>
            <person name="Wang S."/>
        </authorList>
    </citation>
    <scope>NUCLEOTIDE SEQUENCE [LARGE SCALE GENOMIC DNA]</scope>
    <source>
        <strain evidence="1 2">HSL3-1</strain>
    </source>
</reference>